<dbReference type="GO" id="GO:0016705">
    <property type="term" value="F:oxidoreductase activity, acting on paired donors, with incorporation or reduction of molecular oxygen"/>
    <property type="evidence" value="ECO:0007669"/>
    <property type="project" value="InterPro"/>
</dbReference>
<feature type="compositionally biased region" description="Low complexity" evidence="2">
    <location>
        <begin position="513"/>
        <end position="530"/>
    </location>
</feature>
<dbReference type="Proteomes" id="UP000617734">
    <property type="component" value="Unassembled WGS sequence"/>
</dbReference>
<sequence>MTHPAPPPGCPAHNADGAPAAFGFPLYDKEFATDPDAVYAHLRQYGAAAPVELYPGVRATLVTSYAAALDVLRTPETFSKDPRRWKDLNRGAIAPDSPALPMMAYRPNALFTDGADHARLRGAINDSLEQVDPVALRGYVERSADVLIDRFATLGEADLVRDYARTLPLLVFNELFGSPAEFGDRLVAGMSGIFDGVDAERANQELTACLLELVALKRSRPGPDITSWLMSHPSRLTDEEMLHQLVLLMGAGTEPQLNLITNALRLLLSDDRFAGSLAGGSLPVDDALDEVLWTDPPMANYAVHFPVRDAELGGVTLPAGDPVVISFSAANNDPALAAEHRTGNRAHLAWSAGPHTCPAQSPARLIATVAVEKLLDRLPDLELAVPAGQLPWRPGPFHRALAALPVRFPPVTPTPAGSPRHAAPQQYSGPQQAGPQYGAPGYPSPQHAAPHQAGPDAADAYRTAPSTAAPHSAAASTAAPRTAAPGRPAETPGETSWQPLQPLPPLPAPTPSTRPAATSTARPPASTGTGRSRRWSSLVAWLRGR</sequence>
<evidence type="ECO:0000256" key="1">
    <source>
        <dbReference type="ARBA" id="ARBA00010617"/>
    </source>
</evidence>
<dbReference type="EMBL" id="BNBO01000013">
    <property type="protein sequence ID" value="GHH70076.1"/>
    <property type="molecule type" value="Genomic_DNA"/>
</dbReference>
<dbReference type="GeneID" id="95353390"/>
<feature type="region of interest" description="Disordered" evidence="2">
    <location>
        <begin position="411"/>
        <end position="545"/>
    </location>
</feature>
<protein>
    <submittedName>
        <fullName evidence="3">Cytochrome P450</fullName>
    </submittedName>
</protein>
<dbReference type="SUPFAM" id="SSF48264">
    <property type="entry name" value="Cytochrome P450"/>
    <property type="match status" value="1"/>
</dbReference>
<dbReference type="Gene3D" id="1.10.630.10">
    <property type="entry name" value="Cytochrome P450"/>
    <property type="match status" value="1"/>
</dbReference>
<evidence type="ECO:0000313" key="3">
    <source>
        <dbReference type="EMBL" id="GHH70076.1"/>
    </source>
</evidence>
<dbReference type="PRINTS" id="PR00359">
    <property type="entry name" value="BP450"/>
</dbReference>
<feature type="compositionally biased region" description="Pro residues" evidence="2">
    <location>
        <begin position="501"/>
        <end position="512"/>
    </location>
</feature>
<comment type="caution">
    <text evidence="3">The sequence shown here is derived from an EMBL/GenBank/DDBJ whole genome shotgun (WGS) entry which is preliminary data.</text>
</comment>
<accession>A0A919KS66</accession>
<dbReference type="GO" id="GO:0020037">
    <property type="term" value="F:heme binding"/>
    <property type="evidence" value="ECO:0007669"/>
    <property type="project" value="InterPro"/>
</dbReference>
<name>A0A919KS66_9ACTN</name>
<dbReference type="CDD" id="cd20623">
    <property type="entry name" value="CYP_unk"/>
    <property type="match status" value="1"/>
</dbReference>
<feature type="compositionally biased region" description="Polar residues" evidence="2">
    <location>
        <begin position="425"/>
        <end position="434"/>
    </location>
</feature>
<dbReference type="GO" id="GO:0005506">
    <property type="term" value="F:iron ion binding"/>
    <property type="evidence" value="ECO:0007669"/>
    <property type="project" value="InterPro"/>
</dbReference>
<keyword evidence="4" id="KW-1185">Reference proteome</keyword>
<comment type="similarity">
    <text evidence="1">Belongs to the cytochrome P450 family.</text>
</comment>
<feature type="compositionally biased region" description="Low complexity" evidence="2">
    <location>
        <begin position="462"/>
        <end position="492"/>
    </location>
</feature>
<evidence type="ECO:0000313" key="4">
    <source>
        <dbReference type="Proteomes" id="UP000617734"/>
    </source>
</evidence>
<dbReference type="RefSeq" id="WP_229927438.1">
    <property type="nucleotide sequence ID" value="NZ_BNBO01000013.1"/>
</dbReference>
<gene>
    <name evidence="3" type="ORF">GCM10018781_29440</name>
</gene>
<reference evidence="3" key="2">
    <citation type="submission" date="2020-09" db="EMBL/GenBank/DDBJ databases">
        <authorList>
            <person name="Sun Q."/>
            <person name="Ohkuma M."/>
        </authorList>
    </citation>
    <scope>NUCLEOTIDE SEQUENCE</scope>
    <source>
        <strain evidence="3">JCM 4646</strain>
    </source>
</reference>
<reference evidence="3" key="1">
    <citation type="journal article" date="2014" name="Int. J. Syst. Evol. Microbiol.">
        <title>Complete genome sequence of Corynebacterium casei LMG S-19264T (=DSM 44701T), isolated from a smear-ripened cheese.</title>
        <authorList>
            <consortium name="US DOE Joint Genome Institute (JGI-PGF)"/>
            <person name="Walter F."/>
            <person name="Albersmeier A."/>
            <person name="Kalinowski J."/>
            <person name="Ruckert C."/>
        </authorList>
    </citation>
    <scope>NUCLEOTIDE SEQUENCE</scope>
    <source>
        <strain evidence="3">JCM 4646</strain>
    </source>
</reference>
<dbReference type="GO" id="GO:0004497">
    <property type="term" value="F:monooxygenase activity"/>
    <property type="evidence" value="ECO:0007669"/>
    <property type="project" value="InterPro"/>
</dbReference>
<dbReference type="InterPro" id="IPR036396">
    <property type="entry name" value="Cyt_P450_sf"/>
</dbReference>
<dbReference type="PANTHER" id="PTHR46696:SF1">
    <property type="entry name" value="CYTOCHROME P450 YJIB-RELATED"/>
    <property type="match status" value="1"/>
</dbReference>
<organism evidence="3 4">
    <name type="scientific">Kitasatospora indigofera</name>
    <dbReference type="NCBI Taxonomy" id="67307"/>
    <lineage>
        <taxon>Bacteria</taxon>
        <taxon>Bacillati</taxon>
        <taxon>Actinomycetota</taxon>
        <taxon>Actinomycetes</taxon>
        <taxon>Kitasatosporales</taxon>
        <taxon>Streptomycetaceae</taxon>
        <taxon>Kitasatospora</taxon>
    </lineage>
</organism>
<proteinExistence type="inferred from homology"/>
<dbReference type="PANTHER" id="PTHR46696">
    <property type="entry name" value="P450, PUTATIVE (EUROFUNG)-RELATED"/>
    <property type="match status" value="1"/>
</dbReference>
<dbReference type="AlphaFoldDB" id="A0A919KS66"/>
<dbReference type="InterPro" id="IPR002397">
    <property type="entry name" value="Cyt_P450_B"/>
</dbReference>
<evidence type="ECO:0000256" key="2">
    <source>
        <dbReference type="SAM" id="MobiDB-lite"/>
    </source>
</evidence>